<reference evidence="1 2" key="1">
    <citation type="journal article" date="2016" name="Nat. Commun.">
        <title>Thousands of microbial genomes shed light on interconnected biogeochemical processes in an aquifer system.</title>
        <authorList>
            <person name="Anantharaman K."/>
            <person name="Brown C.T."/>
            <person name="Hug L.A."/>
            <person name="Sharon I."/>
            <person name="Castelle C.J."/>
            <person name="Probst A.J."/>
            <person name="Thomas B.C."/>
            <person name="Singh A."/>
            <person name="Wilkins M.J."/>
            <person name="Karaoz U."/>
            <person name="Brodie E.L."/>
            <person name="Williams K.H."/>
            <person name="Hubbard S.S."/>
            <person name="Banfield J.F."/>
        </authorList>
    </citation>
    <scope>NUCLEOTIDE SEQUENCE [LARGE SCALE GENOMIC DNA]</scope>
</reference>
<dbReference type="EMBL" id="MHIG01000024">
    <property type="protein sequence ID" value="OGY46873.1"/>
    <property type="molecule type" value="Genomic_DNA"/>
</dbReference>
<sequence>MAAWTYQQNFNALNTADLTGQDSWSGDVLFDVQESVVQEGAKAVLSSPPSATEIYIARTLPAGVDSGTMIFYIRATKTSGEAGGVQFRVGTTFAGRIRLNADIYIDGTTTESIKSAFSANTWYKITVEFLSSTTFRAKVDDGAFSAAITYDAGQSNPDTLRFTAYDTGSIYWDNINDGTVASAIKTINGLVKASVKTVNGLAIASVKNWGGLS</sequence>
<evidence type="ECO:0008006" key="3">
    <source>
        <dbReference type="Google" id="ProtNLM"/>
    </source>
</evidence>
<dbReference type="AlphaFoldDB" id="A0A1G1Y3F2"/>
<name>A0A1G1Y3F2_9BACT</name>
<organism evidence="1 2">
    <name type="scientific">Candidatus Buchananbacteria bacterium RIFCSPHIGHO2_01_FULL_47_11b</name>
    <dbReference type="NCBI Taxonomy" id="1797537"/>
    <lineage>
        <taxon>Bacteria</taxon>
        <taxon>Candidatus Buchananiibacteriota</taxon>
    </lineage>
</organism>
<accession>A0A1G1Y3F2</accession>
<gene>
    <name evidence="1" type="ORF">A2840_03005</name>
</gene>
<dbReference type="Proteomes" id="UP000178385">
    <property type="component" value="Unassembled WGS sequence"/>
</dbReference>
<evidence type="ECO:0000313" key="2">
    <source>
        <dbReference type="Proteomes" id="UP000178385"/>
    </source>
</evidence>
<evidence type="ECO:0000313" key="1">
    <source>
        <dbReference type="EMBL" id="OGY46873.1"/>
    </source>
</evidence>
<comment type="caution">
    <text evidence="1">The sequence shown here is derived from an EMBL/GenBank/DDBJ whole genome shotgun (WGS) entry which is preliminary data.</text>
</comment>
<protein>
    <recommendedName>
        <fullName evidence="3">CBM-cenC domain-containing protein</fullName>
    </recommendedName>
</protein>
<proteinExistence type="predicted"/>